<evidence type="ECO:0000313" key="2">
    <source>
        <dbReference type="EMBL" id="KAK1383156.1"/>
    </source>
</evidence>
<organism evidence="2 3">
    <name type="scientific">Heracleum sosnowskyi</name>
    <dbReference type="NCBI Taxonomy" id="360622"/>
    <lineage>
        <taxon>Eukaryota</taxon>
        <taxon>Viridiplantae</taxon>
        <taxon>Streptophyta</taxon>
        <taxon>Embryophyta</taxon>
        <taxon>Tracheophyta</taxon>
        <taxon>Spermatophyta</taxon>
        <taxon>Magnoliopsida</taxon>
        <taxon>eudicotyledons</taxon>
        <taxon>Gunneridae</taxon>
        <taxon>Pentapetalae</taxon>
        <taxon>asterids</taxon>
        <taxon>campanulids</taxon>
        <taxon>Apiales</taxon>
        <taxon>Apiaceae</taxon>
        <taxon>Apioideae</taxon>
        <taxon>apioid superclade</taxon>
        <taxon>Tordylieae</taxon>
        <taxon>Tordyliinae</taxon>
        <taxon>Heracleum</taxon>
    </lineage>
</organism>
<accession>A0AAD8IDT5</accession>
<feature type="region of interest" description="Disordered" evidence="1">
    <location>
        <begin position="1"/>
        <end position="46"/>
    </location>
</feature>
<dbReference type="EMBL" id="JAUIZM010000005">
    <property type="protein sequence ID" value="KAK1383156.1"/>
    <property type="molecule type" value="Genomic_DNA"/>
</dbReference>
<gene>
    <name evidence="2" type="ORF">POM88_020891</name>
</gene>
<proteinExistence type="predicted"/>
<name>A0AAD8IDT5_9APIA</name>
<feature type="compositionally biased region" description="Basic and acidic residues" evidence="1">
    <location>
        <begin position="17"/>
        <end position="29"/>
    </location>
</feature>
<evidence type="ECO:0000256" key="1">
    <source>
        <dbReference type="SAM" id="MobiDB-lite"/>
    </source>
</evidence>
<keyword evidence="3" id="KW-1185">Reference proteome</keyword>
<evidence type="ECO:0000313" key="3">
    <source>
        <dbReference type="Proteomes" id="UP001237642"/>
    </source>
</evidence>
<reference evidence="2" key="2">
    <citation type="submission" date="2023-05" db="EMBL/GenBank/DDBJ databases">
        <authorList>
            <person name="Schelkunov M.I."/>
        </authorList>
    </citation>
    <scope>NUCLEOTIDE SEQUENCE</scope>
    <source>
        <strain evidence="2">Hsosn_3</strain>
        <tissue evidence="2">Leaf</tissue>
    </source>
</reference>
<feature type="region of interest" description="Disordered" evidence="1">
    <location>
        <begin position="273"/>
        <end position="342"/>
    </location>
</feature>
<dbReference type="Proteomes" id="UP001237642">
    <property type="component" value="Unassembled WGS sequence"/>
</dbReference>
<reference evidence="2" key="1">
    <citation type="submission" date="2023-02" db="EMBL/GenBank/DDBJ databases">
        <title>Genome of toxic invasive species Heracleum sosnowskyi carries increased number of genes despite the absence of recent whole-genome duplications.</title>
        <authorList>
            <person name="Schelkunov M."/>
            <person name="Shtratnikova V."/>
            <person name="Makarenko M."/>
            <person name="Klepikova A."/>
            <person name="Omelchenko D."/>
            <person name="Novikova G."/>
            <person name="Obukhova E."/>
            <person name="Bogdanov V."/>
            <person name="Penin A."/>
            <person name="Logacheva M."/>
        </authorList>
    </citation>
    <scope>NUCLEOTIDE SEQUENCE</scope>
    <source>
        <strain evidence="2">Hsosn_3</strain>
        <tissue evidence="2">Leaf</tissue>
    </source>
</reference>
<comment type="caution">
    <text evidence="2">The sequence shown here is derived from an EMBL/GenBank/DDBJ whole genome shotgun (WGS) entry which is preliminary data.</text>
</comment>
<protein>
    <submittedName>
        <fullName evidence="2">Uncharacterized protein</fullName>
    </submittedName>
</protein>
<dbReference type="AlphaFoldDB" id="A0AAD8IDT5"/>
<sequence length="435" mass="48465">METKNKDQETQVTVHLRNKEDQKQSRAEKNGSGSSSHDNGHPTNQEFQLNFQRPCSSQANVEETPLISKVNIPSPSCSPVVPGQWPNTQVQNSHLPLHSTHACTQFWPAQRPWYSPPEASYHSLALPGITNGTWPGTGTSNGDFSLGDQQPLPCYSYPICCPYPGFPGTYGPLSWWGQPQLHQQPMAPFSDTNAGSDGHFVSSSFPSCFAAGALSNQRGFVQQPANLSEKHQRHWDAQSEENAQLWSVIGTLKSELAEYKTRLTKLEMNSFSPKPIVKESSGNISLRPTEKEPAGNLSLKPIEKEPSSDVSLKQTEKEPGGDTRAFLQESGKRKRGRPRKQSAYNDLISFLDTRVSLQGSRKRKRGRPRRPSVCNNLIPFLDQSSGKEPAMLNAQERGTLLDFERESKQLEDRTQTVGKTTNLIEDSVDRIKIRD</sequence>